<sequence length="445" mass="49639">MWRPDHVNLKNATAIEFEPARIRENIDIAIKDSEILAIGSNLTTRFPAAKIKSMHGRIVMPGIVCAHNHFYSGLSRGILAQIPPCPDFISTLKNLWWRLDRALDEEALYYSGLISALEAIKSGCTAVIDHHASPNFIHGSLHTLRNAFLKAGLRGMTCFETTDRNGGLAELEAGIEENINFAKYIDSTKGKEPYLVEAHIGAHAPFTVSNDGLGLLQSAIKETQRGLHIHVAEDHYDVSHSHDKYGKDPLLRLAEYDLIDHKTLIAHGLYLSPNDIQILNQNDAFLVHNARSNMNNHVGYNAQLANYHNVALGTDGIGSDMFEELKFAFFKHRDAGGKLWPDSFTRYLWSGNTLLARNFNAQFGRLESGYKADLTICDYAAPTPLQAENIPGHLAFGLSSASVDSVMIDGVMVYENRQFTFDHQPIYAEARKVAAKLWQRMDTLQ</sequence>
<feature type="domain" description="Amidohydrolase-related" evidence="3">
    <location>
        <begin position="58"/>
        <end position="413"/>
    </location>
</feature>
<comment type="similarity">
    <text evidence="1">Belongs to the metallo-dependent hydrolases superfamily. ATZ/TRZ family.</text>
</comment>
<dbReference type="Gene3D" id="3.20.20.140">
    <property type="entry name" value="Metal-dependent hydrolases"/>
    <property type="match status" value="1"/>
</dbReference>
<dbReference type="InterPro" id="IPR006680">
    <property type="entry name" value="Amidohydro-rel"/>
</dbReference>
<organism evidence="4 5">
    <name type="scientific">Arsenophonus nasoniae</name>
    <name type="common">son-killer infecting Nasonia vitripennis</name>
    <dbReference type="NCBI Taxonomy" id="638"/>
    <lineage>
        <taxon>Bacteria</taxon>
        <taxon>Pseudomonadati</taxon>
        <taxon>Pseudomonadota</taxon>
        <taxon>Gammaproteobacteria</taxon>
        <taxon>Enterobacterales</taxon>
        <taxon>Morganellaceae</taxon>
        <taxon>Arsenophonus</taxon>
    </lineage>
</organism>
<dbReference type="NCBIfam" id="NF005540">
    <property type="entry name" value="PRK07203.1"/>
    <property type="match status" value="1"/>
</dbReference>
<dbReference type="InterPro" id="IPR032466">
    <property type="entry name" value="Metal_Hydrolase"/>
</dbReference>
<dbReference type="GO" id="GO:0016810">
    <property type="term" value="F:hydrolase activity, acting on carbon-nitrogen (but not peptide) bonds"/>
    <property type="evidence" value="ECO:0007669"/>
    <property type="project" value="InterPro"/>
</dbReference>
<dbReference type="InterPro" id="IPR011059">
    <property type="entry name" value="Metal-dep_hydrolase_composite"/>
</dbReference>
<dbReference type="CDD" id="cd01298">
    <property type="entry name" value="ATZ_TRZ_like"/>
    <property type="match status" value="1"/>
</dbReference>
<evidence type="ECO:0000259" key="3">
    <source>
        <dbReference type="Pfam" id="PF01979"/>
    </source>
</evidence>
<dbReference type="SUPFAM" id="SSF51338">
    <property type="entry name" value="Composite domain of metallo-dependent hydrolases"/>
    <property type="match status" value="1"/>
</dbReference>
<dbReference type="EMBL" id="CP123498">
    <property type="protein sequence ID" value="WGL95066.1"/>
    <property type="molecule type" value="Genomic_DNA"/>
</dbReference>
<dbReference type="InterPro" id="IPR017700">
    <property type="entry name" value="Aminohydrolase_SsnA"/>
</dbReference>
<evidence type="ECO:0000313" key="5">
    <source>
        <dbReference type="Proteomes" id="UP001177597"/>
    </source>
</evidence>
<dbReference type="SUPFAM" id="SSF51556">
    <property type="entry name" value="Metallo-dependent hydrolases"/>
    <property type="match status" value="1"/>
</dbReference>
<dbReference type="NCBIfam" id="TIGR03314">
    <property type="entry name" value="Se_ssnA"/>
    <property type="match status" value="1"/>
</dbReference>
<protein>
    <submittedName>
        <fullName evidence="4">Aminohydrolase SsnA</fullName>
    </submittedName>
</protein>
<name>A0AA95GIL8_9GAMM</name>
<dbReference type="Gene3D" id="2.30.40.10">
    <property type="entry name" value="Urease, subunit C, domain 1"/>
    <property type="match status" value="1"/>
</dbReference>
<dbReference type="InterPro" id="IPR050287">
    <property type="entry name" value="MTA/SAH_deaminase"/>
</dbReference>
<dbReference type="Pfam" id="PF01979">
    <property type="entry name" value="Amidohydro_1"/>
    <property type="match status" value="1"/>
</dbReference>
<evidence type="ECO:0000256" key="2">
    <source>
        <dbReference type="ARBA" id="ARBA00022801"/>
    </source>
</evidence>
<dbReference type="Proteomes" id="UP001177597">
    <property type="component" value="Chromosome"/>
</dbReference>
<evidence type="ECO:0000256" key="1">
    <source>
        <dbReference type="ARBA" id="ARBA00006745"/>
    </source>
</evidence>
<keyword evidence="2" id="KW-0378">Hydrolase</keyword>
<gene>
    <name evidence="4" type="primary">ssnA</name>
    <name evidence="4" type="ORF">QE207_15585</name>
</gene>
<dbReference type="RefSeq" id="WP_280629138.1">
    <property type="nucleotide sequence ID" value="NZ_CP123498.1"/>
</dbReference>
<accession>A0AA95GIL8</accession>
<reference evidence="4" key="1">
    <citation type="submission" date="2023-04" db="EMBL/GenBank/DDBJ databases">
        <title>Genome dynamics across the evolutionary transition to endosymbiosis.</title>
        <authorList>
            <person name="Siozios S."/>
            <person name="Nadal-Jimenez P."/>
            <person name="Azagi T."/>
            <person name="Sprong H."/>
            <person name="Frost C.L."/>
            <person name="Parratt S.R."/>
            <person name="Taylor G."/>
            <person name="Brettell L."/>
            <person name="Lew K.C."/>
            <person name="Croft L."/>
            <person name="King K.C."/>
            <person name="Brockhurst M.A."/>
            <person name="Hypsa V."/>
            <person name="Novakova E."/>
            <person name="Darby A.C."/>
            <person name="Hurst G.D.D."/>
        </authorList>
    </citation>
    <scope>NUCLEOTIDE SEQUENCE</scope>
    <source>
        <strain evidence="4">AIh</strain>
    </source>
</reference>
<dbReference type="PANTHER" id="PTHR43794:SF11">
    <property type="entry name" value="AMIDOHYDROLASE-RELATED DOMAIN-CONTAINING PROTEIN"/>
    <property type="match status" value="1"/>
</dbReference>
<dbReference type="AlphaFoldDB" id="A0AA95GIL8"/>
<dbReference type="PANTHER" id="PTHR43794">
    <property type="entry name" value="AMINOHYDROLASE SSNA-RELATED"/>
    <property type="match status" value="1"/>
</dbReference>
<proteinExistence type="inferred from homology"/>
<evidence type="ECO:0000313" key="4">
    <source>
        <dbReference type="EMBL" id="WGL95066.1"/>
    </source>
</evidence>